<dbReference type="EMBL" id="LSMT01000087">
    <property type="protein sequence ID" value="PFX28251.1"/>
    <property type="molecule type" value="Genomic_DNA"/>
</dbReference>
<organism evidence="2 3">
    <name type="scientific">Stylophora pistillata</name>
    <name type="common">Smooth cauliflower coral</name>
    <dbReference type="NCBI Taxonomy" id="50429"/>
    <lineage>
        <taxon>Eukaryota</taxon>
        <taxon>Metazoa</taxon>
        <taxon>Cnidaria</taxon>
        <taxon>Anthozoa</taxon>
        <taxon>Hexacorallia</taxon>
        <taxon>Scleractinia</taxon>
        <taxon>Astrocoeniina</taxon>
        <taxon>Pocilloporidae</taxon>
        <taxon>Stylophora</taxon>
    </lineage>
</organism>
<reference evidence="3" key="1">
    <citation type="journal article" date="2017" name="bioRxiv">
        <title>Comparative analysis of the genomes of Stylophora pistillata and Acropora digitifera provides evidence for extensive differences between species of corals.</title>
        <authorList>
            <person name="Voolstra C.R."/>
            <person name="Li Y."/>
            <person name="Liew Y.J."/>
            <person name="Baumgarten S."/>
            <person name="Zoccola D."/>
            <person name="Flot J.-F."/>
            <person name="Tambutte S."/>
            <person name="Allemand D."/>
            <person name="Aranda M."/>
        </authorList>
    </citation>
    <scope>NUCLEOTIDE SEQUENCE [LARGE SCALE GENOMIC DNA]</scope>
</reference>
<gene>
    <name evidence="2" type="ORF">AWC38_SpisGene7016</name>
</gene>
<dbReference type="GO" id="GO:0003824">
    <property type="term" value="F:catalytic activity"/>
    <property type="evidence" value="ECO:0007669"/>
    <property type="project" value="InterPro"/>
</dbReference>
<dbReference type="InterPro" id="IPR036691">
    <property type="entry name" value="Endo/exonu/phosph_ase_sf"/>
</dbReference>
<dbReference type="PANTHER" id="PTHR33776:SF4">
    <property type="entry name" value="ENDONUCLEASE_EXONUCLEASE_PHOSPHATASE DOMAIN-CONTAINING PROTEIN"/>
    <property type="match status" value="1"/>
</dbReference>
<dbReference type="SUPFAM" id="SSF56219">
    <property type="entry name" value="DNase I-like"/>
    <property type="match status" value="1"/>
</dbReference>
<feature type="domain" description="Endonuclease/exonuclease/phosphatase" evidence="1">
    <location>
        <begin position="90"/>
        <end position="197"/>
    </location>
</feature>
<dbReference type="PANTHER" id="PTHR33776">
    <property type="entry name" value="ENDO/EXONUCLEASE/PHOSPHATASE DOMAIN-CONTAINING PROTEIN"/>
    <property type="match status" value="1"/>
</dbReference>
<dbReference type="Proteomes" id="UP000225706">
    <property type="component" value="Unassembled WGS sequence"/>
</dbReference>
<keyword evidence="3" id="KW-1185">Reference proteome</keyword>
<accession>A0A2B4SEF4</accession>
<dbReference type="InterPro" id="IPR005135">
    <property type="entry name" value="Endo/exonuclease/phosphatase"/>
</dbReference>
<evidence type="ECO:0000313" key="2">
    <source>
        <dbReference type="EMBL" id="PFX28251.1"/>
    </source>
</evidence>
<dbReference type="AlphaFoldDB" id="A0A2B4SEF4"/>
<dbReference type="Gene3D" id="3.60.10.10">
    <property type="entry name" value="Endonuclease/exonuclease/phosphatase"/>
    <property type="match status" value="1"/>
</dbReference>
<dbReference type="Pfam" id="PF14529">
    <property type="entry name" value="Exo_endo_phos_2"/>
    <property type="match status" value="1"/>
</dbReference>
<name>A0A2B4SEF4_STYPI</name>
<dbReference type="STRING" id="50429.A0A2B4SEF4"/>
<proteinExistence type="predicted"/>
<comment type="caution">
    <text evidence="2">The sequence shown here is derived from an EMBL/GenBank/DDBJ whole genome shotgun (WGS) entry which is preliminary data.</text>
</comment>
<evidence type="ECO:0000259" key="1">
    <source>
        <dbReference type="Pfam" id="PF14529"/>
    </source>
</evidence>
<sequence>MSKFREIQLILSDINFDILSITETHLSEDVSNEWISINNYNLARKDRDRHGGGVLIYYKECLTINTVHKWDAHNIEAMWLNVTMRSQSFLIGCLYKPPHDTVFLDTFRELLTGIWLKRKNIVLIGDFNCELMPNSSNINGRRVKNIMQSFDLKNVISGPTRVTDHSESLLDLIITSQPSKVDKSSSIDIGISDHHLVYAVLRLARNKGKPKHNAPTSHKGEKRQNYDMSFKLKAIEHAAKKYKAMDMRAKEIDFSSAKKLKENLDNNIESFDGYSTQTQTVGDAANKDTNPSILKEDVSQFYKKLNQCETTASTLSFIIHYNGRWATKRPGPKQCHSENEENMEASYDTATEDDLLGKSEDNEQIPLYQMPSRTCPESLQYRARAKIRADEDFKNEIKQILNNAEQETVKAIMCFYEREIGRFNTEIKKRKRAKTAGTLNTKNCRDSPMMTLDLTIEGFPLNHKHLPAVSSSEFAVCGIVTLKIEVFSLFVHHGILSGKQDGGCKKVSIEVAVVASDRLQSAQSQGTLFAYARVTGILEAKKTWTMQSHLGTLEPILLKKTIARIQEAKWFSILVDEVTVGVVIEQLLIYIGYVDERGKPHFDFVEVKDCLATSDSANAETITRLIKEYRGHDITLP</sequence>
<evidence type="ECO:0000313" key="3">
    <source>
        <dbReference type="Proteomes" id="UP000225706"/>
    </source>
</evidence>
<protein>
    <recommendedName>
        <fullName evidence="1">Endonuclease/exonuclease/phosphatase domain-containing protein</fullName>
    </recommendedName>
</protein>